<gene>
    <name evidence="1" type="ORF">TRIUR3_18028</name>
</gene>
<dbReference type="Pfam" id="PF07893">
    <property type="entry name" value="DUF1668"/>
    <property type="match status" value="1"/>
</dbReference>
<evidence type="ECO:0000313" key="1">
    <source>
        <dbReference type="EMBL" id="EMS45643.1"/>
    </source>
</evidence>
<dbReference type="PANTHER" id="PTHR33085:SF145">
    <property type="entry name" value="OS05G0302200 PROTEIN"/>
    <property type="match status" value="1"/>
</dbReference>
<protein>
    <recommendedName>
        <fullName evidence="2">DUF295 domain-containing protein</fullName>
    </recommendedName>
</protein>
<dbReference type="InterPro" id="IPR012871">
    <property type="entry name" value="DUF1668_ORYSA"/>
</dbReference>
<name>M7Y6Y1_TRIUA</name>
<dbReference type="AlphaFoldDB" id="M7Y6Y1"/>
<organism evidence="1">
    <name type="scientific">Triticum urartu</name>
    <name type="common">Red wild einkorn</name>
    <name type="synonym">Crithodium urartu</name>
    <dbReference type="NCBI Taxonomy" id="4572"/>
    <lineage>
        <taxon>Eukaryota</taxon>
        <taxon>Viridiplantae</taxon>
        <taxon>Streptophyta</taxon>
        <taxon>Embryophyta</taxon>
        <taxon>Tracheophyta</taxon>
        <taxon>Spermatophyta</taxon>
        <taxon>Magnoliopsida</taxon>
        <taxon>Liliopsida</taxon>
        <taxon>Poales</taxon>
        <taxon>Poaceae</taxon>
        <taxon>BOP clade</taxon>
        <taxon>Pooideae</taxon>
        <taxon>Triticodae</taxon>
        <taxon>Triticeae</taxon>
        <taxon>Triticinae</taxon>
        <taxon>Triticum</taxon>
    </lineage>
</organism>
<evidence type="ECO:0008006" key="2">
    <source>
        <dbReference type="Google" id="ProtNLM"/>
    </source>
</evidence>
<reference evidence="1" key="1">
    <citation type="journal article" date="2013" name="Nature">
        <title>Draft genome of the wheat A-genome progenitor Triticum urartu.</title>
        <authorList>
            <person name="Ling H.Q."/>
            <person name="Zhao S."/>
            <person name="Liu D."/>
            <person name="Wang J."/>
            <person name="Sun H."/>
            <person name="Zhang C."/>
            <person name="Fan H."/>
            <person name="Li D."/>
            <person name="Dong L."/>
            <person name="Tao Y."/>
            <person name="Gao C."/>
            <person name="Wu H."/>
            <person name="Li Y."/>
            <person name="Cui Y."/>
            <person name="Guo X."/>
            <person name="Zheng S."/>
            <person name="Wang B."/>
            <person name="Yu K."/>
            <person name="Liang Q."/>
            <person name="Yang W."/>
            <person name="Lou X."/>
            <person name="Chen J."/>
            <person name="Feng M."/>
            <person name="Jian J."/>
            <person name="Zhang X."/>
            <person name="Luo G."/>
            <person name="Jiang Y."/>
            <person name="Liu J."/>
            <person name="Wang Z."/>
            <person name="Sha Y."/>
            <person name="Zhang B."/>
            <person name="Wu H."/>
            <person name="Tang D."/>
            <person name="Shen Q."/>
            <person name="Xue P."/>
            <person name="Zou S."/>
            <person name="Wang X."/>
            <person name="Liu X."/>
            <person name="Wang F."/>
            <person name="Yang Y."/>
            <person name="An X."/>
            <person name="Dong Z."/>
            <person name="Zhang K."/>
            <person name="Zhang X."/>
            <person name="Luo M.C."/>
            <person name="Dvorak J."/>
            <person name="Tong Y."/>
            <person name="Wang J."/>
            <person name="Yang H."/>
            <person name="Li Z."/>
            <person name="Wang D."/>
            <person name="Zhang A."/>
            <person name="Wang J."/>
        </authorList>
    </citation>
    <scope>NUCLEOTIDE SEQUENCE</scope>
</reference>
<dbReference type="PANTHER" id="PTHR33085">
    <property type="entry name" value="OS12G0113100 PROTEIN-RELATED"/>
    <property type="match status" value="1"/>
</dbReference>
<sequence length="329" mass="37331">MKARQFLNVVMQRYRNGSWYTVSRIKPEEQLFYGSTAEARAAAKSKFNMEIITRIPPPRLRLERSISDDKRIDFLPFHERGSGGASKILCVDAEGHTVLYDMDAGSLQPIPCLNSPKGSRPIGFSATNAEASDPERADVFYVMGRYRASRNPPVADENYNFICHALLAIDGHSILVVSSGEQSYCFNTTSRKWFKAGYWILSFFRRAVHVPELDNLLFGIDNDEHHFCAMDISPLRSDSGPPLVYSWPHLDLPEDWRMLDCNFVYLGAGKFCITKVFEFGFDQRTGNPTDTGAVMSGVEVVRHKKSGLVMVNHRSKFYKFIMDDIQCVL</sequence>
<accession>M7Y6Y1</accession>
<dbReference type="OMA" id="YVMGRYR"/>
<proteinExistence type="predicted"/>
<dbReference type="EMBL" id="KD283656">
    <property type="protein sequence ID" value="EMS45643.1"/>
    <property type="molecule type" value="Genomic_DNA"/>
</dbReference>